<gene>
    <name evidence="3" type="ORF">C7U55_04735</name>
    <name evidence="2" type="ORF">LJD69_06855</name>
</gene>
<reference evidence="4" key="1">
    <citation type="submission" date="2018-03" db="EMBL/GenBank/DDBJ databases">
        <title>Lachnoclostridium SNUG30370 gen.nov., sp.nov., isolated from human faeces.</title>
        <authorList>
            <person name="Seo B."/>
            <person name="Jeon K."/>
            <person name="Ko G."/>
        </authorList>
    </citation>
    <scope>NUCLEOTIDE SEQUENCE [LARGE SCALE GENOMIC DNA]</scope>
    <source>
        <strain evidence="4">SNUG30370</strain>
    </source>
</reference>
<name>A0A2T3G059_9FIRM</name>
<dbReference type="GeneID" id="77470404"/>
<dbReference type="EMBL" id="JAJDKZ010000016">
    <property type="protein sequence ID" value="MCB8610310.1"/>
    <property type="molecule type" value="Genomic_DNA"/>
</dbReference>
<proteinExistence type="predicted"/>
<dbReference type="AlphaFoldDB" id="A0A2T3G059"/>
<sequence length="212" mass="24692">MKRGKYIFIIILILFLTIYFFSSRITPQIENIAHKEINQFMQILINHTSFTQKIETKKLYKKENNTISFQMSYINDLATNYINNLEETLLKLEDGTYKKKDTSPYNKKLLHISKQQGIIARVPLGSLTNNIFLQNVGPSLSIKYKTLSLTSSNINKKIKNYGINHLAISIDLNITITLQVLVPLYHDHFKENYTIPLVYEIIEGEVPSWYQN</sequence>
<dbReference type="InterPro" id="IPR014197">
    <property type="entry name" value="Sporulation_prot_YunB"/>
</dbReference>
<keyword evidence="1" id="KW-0812">Transmembrane</keyword>
<reference evidence="2" key="3">
    <citation type="submission" date="2021-10" db="EMBL/GenBank/DDBJ databases">
        <title>Collection of gut derived symbiotic bacterial strains cultured from healthy donors.</title>
        <authorList>
            <person name="Lin H."/>
            <person name="Littmann E."/>
            <person name="Kohout C."/>
            <person name="Pamer E.G."/>
        </authorList>
    </citation>
    <scope>NUCLEOTIDE SEQUENCE</scope>
    <source>
        <strain evidence="2">DFI.4.48</strain>
    </source>
</reference>
<organism evidence="3 4">
    <name type="scientific">Faecalibacillus faecis</name>
    <dbReference type="NCBI Taxonomy" id="1982628"/>
    <lineage>
        <taxon>Bacteria</taxon>
        <taxon>Bacillati</taxon>
        <taxon>Bacillota</taxon>
        <taxon>Erysipelotrichia</taxon>
        <taxon>Erysipelotrichales</taxon>
        <taxon>Coprobacillaceae</taxon>
        <taxon>Faecalibacillus</taxon>
    </lineage>
</organism>
<reference evidence="3" key="2">
    <citation type="journal article" date="2019" name="Int. J. Syst. Evol. Microbiol.">
        <title>Faecalibacillus intestinalis gen. nov., sp. nov. and Faecalibacillus faecis sp. nov., isolated from human faeces.</title>
        <authorList>
            <person name="Seo B."/>
            <person name="Jeon K."/>
            <person name="Baek I."/>
            <person name="Lee Y.M."/>
            <person name="Baek K."/>
            <person name="Ko G."/>
        </authorList>
    </citation>
    <scope>NUCLEOTIDE SEQUENCE</scope>
    <source>
        <strain evidence="3">SNUG30370</strain>
    </source>
</reference>
<evidence type="ECO:0000313" key="2">
    <source>
        <dbReference type="EMBL" id="MCB8610310.1"/>
    </source>
</evidence>
<keyword evidence="4" id="KW-1185">Reference proteome</keyword>
<comment type="caution">
    <text evidence="3">The sequence shown here is derived from an EMBL/GenBank/DDBJ whole genome shotgun (WGS) entry which is preliminary data.</text>
</comment>
<evidence type="ECO:0000256" key="1">
    <source>
        <dbReference type="SAM" id="Phobius"/>
    </source>
</evidence>
<dbReference type="EMBL" id="PYLP01000004">
    <property type="protein sequence ID" value="PST40954.1"/>
    <property type="molecule type" value="Genomic_DNA"/>
</dbReference>
<keyword evidence="1" id="KW-1133">Transmembrane helix</keyword>
<dbReference type="Proteomes" id="UP001198439">
    <property type="component" value="Unassembled WGS sequence"/>
</dbReference>
<dbReference type="Proteomes" id="UP000241201">
    <property type="component" value="Unassembled WGS sequence"/>
</dbReference>
<protein>
    <submittedName>
        <fullName evidence="2">Sporulation protein YunB</fullName>
    </submittedName>
</protein>
<evidence type="ECO:0000313" key="3">
    <source>
        <dbReference type="EMBL" id="PST40954.1"/>
    </source>
</evidence>
<feature type="transmembrane region" description="Helical" evidence="1">
    <location>
        <begin position="6"/>
        <end position="22"/>
    </location>
</feature>
<dbReference type="RefSeq" id="WP_106987569.1">
    <property type="nucleotide sequence ID" value="NZ_JAJDKR010000012.1"/>
</dbReference>
<evidence type="ECO:0000313" key="4">
    <source>
        <dbReference type="Proteomes" id="UP000241201"/>
    </source>
</evidence>
<dbReference type="Pfam" id="PF09560">
    <property type="entry name" value="Spore_YunB"/>
    <property type="match status" value="1"/>
</dbReference>
<accession>A0A2T3G059</accession>
<keyword evidence="1" id="KW-0472">Membrane</keyword>